<proteinExistence type="predicted"/>
<dbReference type="Proteomes" id="UP001432027">
    <property type="component" value="Unassembled WGS sequence"/>
</dbReference>
<organism evidence="1 2">
    <name type="scientific">Pristionchus entomophagus</name>
    <dbReference type="NCBI Taxonomy" id="358040"/>
    <lineage>
        <taxon>Eukaryota</taxon>
        <taxon>Metazoa</taxon>
        <taxon>Ecdysozoa</taxon>
        <taxon>Nematoda</taxon>
        <taxon>Chromadorea</taxon>
        <taxon>Rhabditida</taxon>
        <taxon>Rhabditina</taxon>
        <taxon>Diplogasteromorpha</taxon>
        <taxon>Diplogasteroidea</taxon>
        <taxon>Neodiplogasteridae</taxon>
        <taxon>Pristionchus</taxon>
    </lineage>
</organism>
<sequence>SPGYNGCDTVPREQVFRAKFYHDSDQVELHGEPDFYEIDFSTKLYLDDDHKLEVTDFTKNQKTLLAGMPMQYPFVFEKTQLVTVYYHAIVTPQSFLLRFTPKLKEKGTPPTT</sequence>
<name>A0AAV5TES4_9BILA</name>
<gene>
    <name evidence="1" type="ORF">PENTCL1PPCAC_13450</name>
</gene>
<accession>A0AAV5TES4</accession>
<evidence type="ECO:0000313" key="2">
    <source>
        <dbReference type="Proteomes" id="UP001432027"/>
    </source>
</evidence>
<dbReference type="AlphaFoldDB" id="A0AAV5TES4"/>
<protein>
    <submittedName>
        <fullName evidence="1">Uncharacterized protein</fullName>
    </submittedName>
</protein>
<keyword evidence="2" id="KW-1185">Reference proteome</keyword>
<comment type="caution">
    <text evidence="1">The sequence shown here is derived from an EMBL/GenBank/DDBJ whole genome shotgun (WGS) entry which is preliminary data.</text>
</comment>
<feature type="non-terminal residue" evidence="1">
    <location>
        <position position="112"/>
    </location>
</feature>
<feature type="non-terminal residue" evidence="1">
    <location>
        <position position="1"/>
    </location>
</feature>
<reference evidence="1" key="1">
    <citation type="submission" date="2023-10" db="EMBL/GenBank/DDBJ databases">
        <title>Genome assembly of Pristionchus species.</title>
        <authorList>
            <person name="Yoshida K."/>
            <person name="Sommer R.J."/>
        </authorList>
    </citation>
    <scope>NUCLEOTIDE SEQUENCE</scope>
    <source>
        <strain evidence="1">RS0144</strain>
    </source>
</reference>
<evidence type="ECO:0000313" key="1">
    <source>
        <dbReference type="EMBL" id="GMS91275.1"/>
    </source>
</evidence>
<dbReference type="EMBL" id="BTSX01000003">
    <property type="protein sequence ID" value="GMS91275.1"/>
    <property type="molecule type" value="Genomic_DNA"/>
</dbReference>